<comment type="caution">
    <text evidence="1">The sequence shown here is derived from an EMBL/GenBank/DDBJ whole genome shotgun (WGS) entry which is preliminary data.</text>
</comment>
<dbReference type="InterPro" id="IPR025701">
    <property type="entry name" value="UBQ-conjugat_E2_E"/>
</dbReference>
<reference evidence="1 2" key="1">
    <citation type="submission" date="2023-05" db="EMBL/GenBank/DDBJ databases">
        <authorList>
            <person name="Gao F."/>
        </authorList>
    </citation>
    <scope>NUCLEOTIDE SEQUENCE [LARGE SCALE GENOMIC DNA]</scope>
    <source>
        <strain evidence="1 2">MIMF12</strain>
    </source>
</reference>
<accession>A0ABT7JHY6</accession>
<protein>
    <submittedName>
        <fullName evidence="1">Uncharacterized protein</fullName>
    </submittedName>
</protein>
<dbReference type="RefSeq" id="WP_285523836.1">
    <property type="nucleotide sequence ID" value="NZ_JASNGB010000102.1"/>
</dbReference>
<evidence type="ECO:0000313" key="1">
    <source>
        <dbReference type="EMBL" id="MDL2344684.1"/>
    </source>
</evidence>
<organism evidence="1 2">
    <name type="scientific">Deinococcus rhizophilus</name>
    <dbReference type="NCBI Taxonomy" id="3049544"/>
    <lineage>
        <taxon>Bacteria</taxon>
        <taxon>Thermotogati</taxon>
        <taxon>Deinococcota</taxon>
        <taxon>Deinococci</taxon>
        <taxon>Deinococcales</taxon>
        <taxon>Deinococcaceae</taxon>
        <taxon>Deinococcus</taxon>
    </lineage>
</organism>
<gene>
    <name evidence="1" type="ORF">QOL99_11050</name>
</gene>
<dbReference type="EMBL" id="JASNGB010000102">
    <property type="protein sequence ID" value="MDL2344684.1"/>
    <property type="molecule type" value="Genomic_DNA"/>
</dbReference>
<name>A0ABT7JHY6_9DEIO</name>
<keyword evidence="2" id="KW-1185">Reference proteome</keyword>
<sequence length="123" mass="13346">MTAQAQLEADLRAQGHTTEAINVGGLPFVLLRGFTVQSGRFAGQVVDLGLQVMLNYPSELAPSIHVQAQPFLRPFGGDGSTFNVIASPLGPNWQYWSFNFTTIWQQGRGPSLTAIINGVMERA</sequence>
<dbReference type="Pfam" id="PF14462">
    <property type="entry name" value="Prok-E2_E"/>
    <property type="match status" value="1"/>
</dbReference>
<proteinExistence type="predicted"/>
<dbReference type="Proteomes" id="UP001302059">
    <property type="component" value="Unassembled WGS sequence"/>
</dbReference>
<evidence type="ECO:0000313" key="2">
    <source>
        <dbReference type="Proteomes" id="UP001302059"/>
    </source>
</evidence>